<accession>A0A8K0W4R4</accession>
<feature type="region of interest" description="Disordered" evidence="1">
    <location>
        <begin position="80"/>
        <end position="127"/>
    </location>
</feature>
<proteinExistence type="predicted"/>
<protein>
    <submittedName>
        <fullName evidence="2">Uncharacterized protein</fullName>
    </submittedName>
</protein>
<sequence>MALPSTDSRAAGAQEALRRPFAGCCWLRLCIVDSGRARQTAAHYQTTLIARARSCPATSQRWGLGSNGLVTKSRRLDRSAAGPLPHARGMHARPCRLTTTAQPSNSDSTPDELVGNSASGTPSPFSHGASKLPCGTLKRAHGAACYQPTSLSQVSAAGRAGGKSPTQFLRPACAHCSPLQPFSGMHRFYPALLRAAREVIHHSALWLPHPPDRATRHSETLLVFCTLRLERPVASRLSCVTF</sequence>
<dbReference type="EMBL" id="JAGMVJ010000001">
    <property type="protein sequence ID" value="KAH7095961.1"/>
    <property type="molecule type" value="Genomic_DNA"/>
</dbReference>
<reference evidence="2" key="1">
    <citation type="journal article" date="2021" name="Nat. Commun.">
        <title>Genetic determinants of endophytism in the Arabidopsis root mycobiome.</title>
        <authorList>
            <person name="Mesny F."/>
            <person name="Miyauchi S."/>
            <person name="Thiergart T."/>
            <person name="Pickel B."/>
            <person name="Atanasova L."/>
            <person name="Karlsson M."/>
            <person name="Huettel B."/>
            <person name="Barry K.W."/>
            <person name="Haridas S."/>
            <person name="Chen C."/>
            <person name="Bauer D."/>
            <person name="Andreopoulos W."/>
            <person name="Pangilinan J."/>
            <person name="LaButti K."/>
            <person name="Riley R."/>
            <person name="Lipzen A."/>
            <person name="Clum A."/>
            <person name="Drula E."/>
            <person name="Henrissat B."/>
            <person name="Kohler A."/>
            <person name="Grigoriev I.V."/>
            <person name="Martin F.M."/>
            <person name="Hacquard S."/>
        </authorList>
    </citation>
    <scope>NUCLEOTIDE SEQUENCE</scope>
    <source>
        <strain evidence="2">MPI-SDFR-AT-0120</strain>
    </source>
</reference>
<name>A0A8K0W4R4_9PLEO</name>
<dbReference type="OrthoDB" id="10506063at2759"/>
<dbReference type="Proteomes" id="UP000813461">
    <property type="component" value="Unassembled WGS sequence"/>
</dbReference>
<gene>
    <name evidence="2" type="ORF">FB567DRAFT_602019</name>
</gene>
<keyword evidence="3" id="KW-1185">Reference proteome</keyword>
<evidence type="ECO:0000313" key="2">
    <source>
        <dbReference type="EMBL" id="KAH7095961.1"/>
    </source>
</evidence>
<evidence type="ECO:0000256" key="1">
    <source>
        <dbReference type="SAM" id="MobiDB-lite"/>
    </source>
</evidence>
<dbReference type="AlphaFoldDB" id="A0A8K0W4R4"/>
<organism evidence="2 3">
    <name type="scientific">Paraphoma chrysanthemicola</name>
    <dbReference type="NCBI Taxonomy" id="798071"/>
    <lineage>
        <taxon>Eukaryota</taxon>
        <taxon>Fungi</taxon>
        <taxon>Dikarya</taxon>
        <taxon>Ascomycota</taxon>
        <taxon>Pezizomycotina</taxon>
        <taxon>Dothideomycetes</taxon>
        <taxon>Pleosporomycetidae</taxon>
        <taxon>Pleosporales</taxon>
        <taxon>Pleosporineae</taxon>
        <taxon>Phaeosphaeriaceae</taxon>
        <taxon>Paraphoma</taxon>
    </lineage>
</organism>
<evidence type="ECO:0000313" key="3">
    <source>
        <dbReference type="Proteomes" id="UP000813461"/>
    </source>
</evidence>
<comment type="caution">
    <text evidence="2">The sequence shown here is derived from an EMBL/GenBank/DDBJ whole genome shotgun (WGS) entry which is preliminary data.</text>
</comment>
<feature type="compositionally biased region" description="Polar residues" evidence="1">
    <location>
        <begin position="97"/>
        <end position="108"/>
    </location>
</feature>